<dbReference type="PROSITE" id="PS51898">
    <property type="entry name" value="TYR_RECOMBINASE"/>
    <property type="match status" value="1"/>
</dbReference>
<dbReference type="Proteomes" id="UP000635387">
    <property type="component" value="Unassembled WGS sequence"/>
</dbReference>
<evidence type="ECO:0000313" key="7">
    <source>
        <dbReference type="Proteomes" id="UP000635387"/>
    </source>
</evidence>
<reference evidence="7" key="1">
    <citation type="journal article" date="2019" name="Int. J. Syst. Evol. Microbiol.">
        <title>The Global Catalogue of Microorganisms (GCM) 10K type strain sequencing project: providing services to taxonomists for standard genome sequencing and annotation.</title>
        <authorList>
            <consortium name="The Broad Institute Genomics Platform"/>
            <consortium name="The Broad Institute Genome Sequencing Center for Infectious Disease"/>
            <person name="Wu L."/>
            <person name="Ma J."/>
        </authorList>
    </citation>
    <scope>NUCLEOTIDE SEQUENCE [LARGE SCALE GENOMIC DNA]</scope>
    <source>
        <strain evidence="7">CGMCC 4.7683</strain>
    </source>
</reference>
<organism evidence="6 7">
    <name type="scientific">Amycolatopsis oliviviridis</name>
    <dbReference type="NCBI Taxonomy" id="1471590"/>
    <lineage>
        <taxon>Bacteria</taxon>
        <taxon>Bacillati</taxon>
        <taxon>Actinomycetota</taxon>
        <taxon>Actinomycetes</taxon>
        <taxon>Pseudonocardiales</taxon>
        <taxon>Pseudonocardiaceae</taxon>
        <taxon>Amycolatopsis</taxon>
    </lineage>
</organism>
<comment type="similarity">
    <text evidence="1">Belongs to the 'phage' integrase family.</text>
</comment>
<name>A0ABQ3LMV6_9PSEU</name>
<feature type="domain" description="Tyr recombinase" evidence="5">
    <location>
        <begin position="180"/>
        <end position="384"/>
    </location>
</feature>
<keyword evidence="2" id="KW-0229">DNA integration</keyword>
<keyword evidence="7" id="KW-1185">Reference proteome</keyword>
<dbReference type="InterPro" id="IPR011010">
    <property type="entry name" value="DNA_brk_join_enz"/>
</dbReference>
<evidence type="ECO:0000256" key="1">
    <source>
        <dbReference type="ARBA" id="ARBA00008857"/>
    </source>
</evidence>
<dbReference type="RefSeq" id="WP_191256084.1">
    <property type="nucleotide sequence ID" value="NZ_BNAY01000004.1"/>
</dbReference>
<comment type="caution">
    <text evidence="6">The sequence shown here is derived from an EMBL/GenBank/DDBJ whole genome shotgun (WGS) entry which is preliminary data.</text>
</comment>
<accession>A0ABQ3LMV6</accession>
<sequence length="398" mass="44468">MARPRLPVGTAGKITSRRDGPNWIAFCKYCDLDGIVRKIRVWDATKTKAENKLRERIRDRQAVQGRVNMGTKVVAVGEKWLSEFREQVDLGNRSGSSLDTYEHRWNTHVKPRVLGLSMGDLDAGRVDTILQDINRALSASSAKTARTVLSGLWGYAVRNGPLKINPVRDARPVENRKRRKAPRALEVHEALAIFELADGDEIAVRQDLPDIMRFYAGTGERTGEGIAVRWEHIDFKAKVARMEGNFVRTKADGAKINDGKSENAQRDVVLADWLVTMLLNRRARVAAQRGIASEALTGWIFPNSKGGLREASNLRRDWRAFRVRHGLGDWFTPRTFRRTVATVLTDALPARYASDLLGHSRVSQTTDTYVGRKAPSRRPAEVLEVLGGDLKEGSKGAP</sequence>
<evidence type="ECO:0000313" key="6">
    <source>
        <dbReference type="EMBL" id="GHH20838.1"/>
    </source>
</evidence>
<proteinExistence type="inferred from homology"/>
<evidence type="ECO:0000259" key="5">
    <source>
        <dbReference type="PROSITE" id="PS51898"/>
    </source>
</evidence>
<evidence type="ECO:0000256" key="2">
    <source>
        <dbReference type="ARBA" id="ARBA00022908"/>
    </source>
</evidence>
<protein>
    <recommendedName>
        <fullName evidence="5">Tyr recombinase domain-containing protein</fullName>
    </recommendedName>
</protein>
<keyword evidence="4" id="KW-0233">DNA recombination</keyword>
<dbReference type="EMBL" id="BNAY01000004">
    <property type="protein sequence ID" value="GHH20838.1"/>
    <property type="molecule type" value="Genomic_DNA"/>
</dbReference>
<dbReference type="InterPro" id="IPR050808">
    <property type="entry name" value="Phage_Integrase"/>
</dbReference>
<dbReference type="InterPro" id="IPR002104">
    <property type="entry name" value="Integrase_catalytic"/>
</dbReference>
<dbReference type="PANTHER" id="PTHR30629:SF2">
    <property type="entry name" value="PROPHAGE INTEGRASE INTS-RELATED"/>
    <property type="match status" value="1"/>
</dbReference>
<dbReference type="PANTHER" id="PTHR30629">
    <property type="entry name" value="PROPHAGE INTEGRASE"/>
    <property type="match status" value="1"/>
</dbReference>
<dbReference type="InterPro" id="IPR010998">
    <property type="entry name" value="Integrase_recombinase_N"/>
</dbReference>
<dbReference type="SUPFAM" id="SSF56349">
    <property type="entry name" value="DNA breaking-rejoining enzymes"/>
    <property type="match status" value="1"/>
</dbReference>
<dbReference type="Pfam" id="PF00589">
    <property type="entry name" value="Phage_integrase"/>
    <property type="match status" value="1"/>
</dbReference>
<dbReference type="InterPro" id="IPR013762">
    <property type="entry name" value="Integrase-like_cat_sf"/>
</dbReference>
<dbReference type="Gene3D" id="1.10.443.10">
    <property type="entry name" value="Intergrase catalytic core"/>
    <property type="match status" value="1"/>
</dbReference>
<keyword evidence="3" id="KW-0238">DNA-binding</keyword>
<evidence type="ECO:0000256" key="4">
    <source>
        <dbReference type="ARBA" id="ARBA00023172"/>
    </source>
</evidence>
<gene>
    <name evidence="6" type="ORF">GCM10017790_41180</name>
</gene>
<evidence type="ECO:0000256" key="3">
    <source>
        <dbReference type="ARBA" id="ARBA00023125"/>
    </source>
</evidence>
<dbReference type="Gene3D" id="1.10.150.130">
    <property type="match status" value="1"/>
</dbReference>